<evidence type="ECO:0000313" key="2">
    <source>
        <dbReference type="EMBL" id="ELZ35056.1"/>
    </source>
</evidence>
<feature type="region of interest" description="Disordered" evidence="1">
    <location>
        <begin position="1"/>
        <end position="50"/>
    </location>
</feature>
<keyword evidence="3" id="KW-1185">Reference proteome</keyword>
<proteinExistence type="predicted"/>
<dbReference type="InParanoid" id="M0DHU4"/>
<sequence>MAGCSGGSEEAAGGDTPVENPGDDGGETTATAAATETETETATSTEAPGKAEVVIASREVRTEETDYGTVDAYAVFELVNEGDAPSGPINVELRFYDGSDTILSTRPATARTLGPGETWRGFKKYLDTEGQDVASVRIEAEFASSLTVMEDVEVVESSISREEDSSYLTSTGVLQNNTGGELGYIEAISKFYIEEKVIVGAEYTNELNIPAGERWRFENMFDTSFAPEITNVEILPGDNNL</sequence>
<gene>
    <name evidence="2" type="ORF">C474_00250</name>
</gene>
<organism evidence="2 3">
    <name type="scientific">Halogeometricum pallidum JCM 14848</name>
    <dbReference type="NCBI Taxonomy" id="1227487"/>
    <lineage>
        <taxon>Archaea</taxon>
        <taxon>Methanobacteriati</taxon>
        <taxon>Methanobacteriota</taxon>
        <taxon>Stenosarchaea group</taxon>
        <taxon>Halobacteria</taxon>
        <taxon>Halobacteriales</taxon>
        <taxon>Haloferacaceae</taxon>
        <taxon>Halogeometricum</taxon>
    </lineage>
</organism>
<protein>
    <submittedName>
        <fullName evidence="2">Uncharacterized protein</fullName>
    </submittedName>
</protein>
<dbReference type="eggNOG" id="arCOG02079">
    <property type="taxonomic scope" value="Archaea"/>
</dbReference>
<comment type="caution">
    <text evidence="2">The sequence shown here is derived from an EMBL/GenBank/DDBJ whole genome shotgun (WGS) entry which is preliminary data.</text>
</comment>
<reference evidence="2 3" key="1">
    <citation type="journal article" date="2014" name="PLoS Genet.">
        <title>Phylogenetically driven sequencing of extremely halophilic archaea reveals strategies for static and dynamic osmo-response.</title>
        <authorList>
            <person name="Becker E.A."/>
            <person name="Seitzer P.M."/>
            <person name="Tritt A."/>
            <person name="Larsen D."/>
            <person name="Krusor M."/>
            <person name="Yao A.I."/>
            <person name="Wu D."/>
            <person name="Madern D."/>
            <person name="Eisen J.A."/>
            <person name="Darling A.E."/>
            <person name="Facciotti M.T."/>
        </authorList>
    </citation>
    <scope>NUCLEOTIDE SEQUENCE [LARGE SCALE GENOMIC DNA]</scope>
    <source>
        <strain evidence="2 3">JCM 14848</strain>
    </source>
</reference>
<dbReference type="NCBIfam" id="NF038353">
    <property type="entry name" value="FxLYD_dom"/>
    <property type="match status" value="2"/>
</dbReference>
<dbReference type="EMBL" id="AOIV01000002">
    <property type="protein sequence ID" value="ELZ35056.1"/>
    <property type="molecule type" value="Genomic_DNA"/>
</dbReference>
<dbReference type="InterPro" id="IPR047676">
    <property type="entry name" value="FxLYD_dom"/>
</dbReference>
<evidence type="ECO:0000256" key="1">
    <source>
        <dbReference type="SAM" id="MobiDB-lite"/>
    </source>
</evidence>
<evidence type="ECO:0000313" key="3">
    <source>
        <dbReference type="Proteomes" id="UP000011513"/>
    </source>
</evidence>
<accession>M0DHU4</accession>
<dbReference type="Proteomes" id="UP000011513">
    <property type="component" value="Unassembled WGS sequence"/>
</dbReference>
<feature type="compositionally biased region" description="Low complexity" evidence="1">
    <location>
        <begin position="27"/>
        <end position="47"/>
    </location>
</feature>
<name>M0DHU4_HALPD</name>
<dbReference type="AlphaFoldDB" id="M0DHU4"/>